<sequence>MAIETSSPKRARPALSPLFRALRGCPPLLLPLLPHPRPRSSSPQAICISCAASVGWPARCAPMLATSVLKFCASRLEPPDLARMVFDGMPLSLETRYYMGRAQCRSREEELGVGDSSDSSLNRANGMLETDKEHGNAIKG</sequence>
<feature type="region of interest" description="Disordered" evidence="1">
    <location>
        <begin position="108"/>
        <end position="140"/>
    </location>
</feature>
<keyword evidence="3" id="KW-1185">Reference proteome</keyword>
<dbReference type="AlphaFoldDB" id="A0A5J9WC80"/>
<gene>
    <name evidence="2" type="ORF">EJB05_05848</name>
</gene>
<proteinExistence type="predicted"/>
<name>A0A5J9WC80_9POAL</name>
<evidence type="ECO:0000313" key="3">
    <source>
        <dbReference type="Proteomes" id="UP000324897"/>
    </source>
</evidence>
<organism evidence="2 3">
    <name type="scientific">Eragrostis curvula</name>
    <name type="common">weeping love grass</name>
    <dbReference type="NCBI Taxonomy" id="38414"/>
    <lineage>
        <taxon>Eukaryota</taxon>
        <taxon>Viridiplantae</taxon>
        <taxon>Streptophyta</taxon>
        <taxon>Embryophyta</taxon>
        <taxon>Tracheophyta</taxon>
        <taxon>Spermatophyta</taxon>
        <taxon>Magnoliopsida</taxon>
        <taxon>Liliopsida</taxon>
        <taxon>Poales</taxon>
        <taxon>Poaceae</taxon>
        <taxon>PACMAD clade</taxon>
        <taxon>Chloridoideae</taxon>
        <taxon>Eragrostideae</taxon>
        <taxon>Eragrostidinae</taxon>
        <taxon>Eragrostis</taxon>
    </lineage>
</organism>
<accession>A0A5J9WC80</accession>
<dbReference type="EMBL" id="RWGY01000004">
    <property type="protein sequence ID" value="TVU46322.1"/>
    <property type="molecule type" value="Genomic_DNA"/>
</dbReference>
<protein>
    <submittedName>
        <fullName evidence="2">Uncharacterized protein</fullName>
    </submittedName>
</protein>
<dbReference type="Gramene" id="TVU46322">
    <property type="protein sequence ID" value="TVU46322"/>
    <property type="gene ID" value="EJB05_05848"/>
</dbReference>
<feature type="non-terminal residue" evidence="2">
    <location>
        <position position="1"/>
    </location>
</feature>
<evidence type="ECO:0000256" key="1">
    <source>
        <dbReference type="SAM" id="MobiDB-lite"/>
    </source>
</evidence>
<dbReference type="Proteomes" id="UP000324897">
    <property type="component" value="Chromosome 5"/>
</dbReference>
<reference evidence="2 3" key="1">
    <citation type="journal article" date="2019" name="Sci. Rep.">
        <title>A high-quality genome of Eragrostis curvula grass provides insights into Poaceae evolution and supports new strategies to enhance forage quality.</title>
        <authorList>
            <person name="Carballo J."/>
            <person name="Santos B.A.C.M."/>
            <person name="Zappacosta D."/>
            <person name="Garbus I."/>
            <person name="Selva J.P."/>
            <person name="Gallo C.A."/>
            <person name="Diaz A."/>
            <person name="Albertini E."/>
            <person name="Caccamo M."/>
            <person name="Echenique V."/>
        </authorList>
    </citation>
    <scope>NUCLEOTIDE SEQUENCE [LARGE SCALE GENOMIC DNA]</scope>
    <source>
        <strain evidence="3">cv. Victoria</strain>
        <tissue evidence="2">Leaf</tissue>
    </source>
</reference>
<feature type="compositionally biased region" description="Basic and acidic residues" evidence="1">
    <location>
        <begin position="129"/>
        <end position="140"/>
    </location>
</feature>
<comment type="caution">
    <text evidence="2">The sequence shown here is derived from an EMBL/GenBank/DDBJ whole genome shotgun (WGS) entry which is preliminary data.</text>
</comment>
<evidence type="ECO:0000313" key="2">
    <source>
        <dbReference type="EMBL" id="TVU46322.1"/>
    </source>
</evidence>